<dbReference type="Pfam" id="PF01937">
    <property type="entry name" value="ARMT1-like_dom"/>
    <property type="match status" value="1"/>
</dbReference>
<dbReference type="EMBL" id="QVLX01000002">
    <property type="protein sequence ID" value="RGE88952.1"/>
    <property type="molecule type" value="Genomic_DNA"/>
</dbReference>
<accession>A0A3E3K4J5</accession>
<dbReference type="InterPro" id="IPR036075">
    <property type="entry name" value="ARMT-1-like_metal-bd_sf"/>
</dbReference>
<dbReference type="PIRSF" id="PIRSF006593">
    <property type="entry name" value="UCP006593"/>
    <property type="match status" value="1"/>
</dbReference>
<sequence>MLMHPECMLCNLNQVYRVINLMGLEEEVEKQLVSKVLAFLSEADYSRTNSHIMGETWKLITKEIGDPDPYARVKEKYNTLLLQAESELRNAILQVENSFLAALRLAVAGNQIDFAGRREVSFILKEVYHCMEQELVIDDSTGLLRELEKTRKLLYLGDNCGEIVLDKLFIEMIRKRYPNLTVLYGVRGRPVVNDVTLEDARMVGMERVARIIENGSGALGTVLNETSPEFQEIFKTADLVISKGQGNFESLSECRDQQIYYLLMIKCERVSRALKGPVNGLVCMRNPFS</sequence>
<dbReference type="Proteomes" id="UP000261080">
    <property type="component" value="Unassembled WGS sequence"/>
</dbReference>
<dbReference type="InterPro" id="IPR002791">
    <property type="entry name" value="ARMT1-like_metal-bd"/>
</dbReference>
<keyword evidence="3" id="KW-1185">Reference proteome</keyword>
<dbReference type="Gene3D" id="1.10.285.20">
    <property type="entry name" value="Uncharacterised protein PF01937, DUF89, domain 2"/>
    <property type="match status" value="1"/>
</dbReference>
<reference evidence="2 3" key="1">
    <citation type="submission" date="2018-08" db="EMBL/GenBank/DDBJ databases">
        <title>A genome reference for cultivated species of the human gut microbiota.</title>
        <authorList>
            <person name="Zou Y."/>
            <person name="Xue W."/>
            <person name="Luo G."/>
        </authorList>
    </citation>
    <scope>NUCLEOTIDE SEQUENCE [LARGE SCALE GENOMIC DNA]</scope>
    <source>
        <strain evidence="2 3">AF37-2AT</strain>
    </source>
</reference>
<proteinExistence type="predicted"/>
<protein>
    <submittedName>
        <fullName evidence="2">DUF89 family protein</fullName>
    </submittedName>
</protein>
<name>A0A3E3K4J5_9FIRM</name>
<organism evidence="2 3">
    <name type="scientific">Sellimonas intestinalis</name>
    <dbReference type="NCBI Taxonomy" id="1653434"/>
    <lineage>
        <taxon>Bacteria</taxon>
        <taxon>Bacillati</taxon>
        <taxon>Bacillota</taxon>
        <taxon>Clostridia</taxon>
        <taxon>Lachnospirales</taxon>
        <taxon>Lachnospiraceae</taxon>
        <taxon>Sellimonas</taxon>
    </lineage>
</organism>
<evidence type="ECO:0000259" key="1">
    <source>
        <dbReference type="Pfam" id="PF01937"/>
    </source>
</evidence>
<gene>
    <name evidence="2" type="ORF">DW016_05485</name>
</gene>
<dbReference type="AlphaFoldDB" id="A0A3E3K4J5"/>
<dbReference type="InterPro" id="IPR014444">
    <property type="entry name" value="PH1575-like"/>
</dbReference>
<dbReference type="SUPFAM" id="SSF111321">
    <property type="entry name" value="AF1104-like"/>
    <property type="match status" value="1"/>
</dbReference>
<evidence type="ECO:0000313" key="3">
    <source>
        <dbReference type="Proteomes" id="UP000261080"/>
    </source>
</evidence>
<comment type="caution">
    <text evidence="2">The sequence shown here is derived from an EMBL/GenBank/DDBJ whole genome shotgun (WGS) entry which is preliminary data.</text>
</comment>
<dbReference type="GeneID" id="97193735"/>
<dbReference type="OrthoDB" id="9796465at2"/>
<feature type="domain" description="Damage-control phosphatase ARMT1-like metal-binding" evidence="1">
    <location>
        <begin position="3"/>
        <end position="277"/>
    </location>
</feature>
<evidence type="ECO:0000313" key="2">
    <source>
        <dbReference type="EMBL" id="RGE88952.1"/>
    </source>
</evidence>
<dbReference type="Gene3D" id="3.40.50.10880">
    <property type="entry name" value="Uncharacterised protein PF01937, DUF89, domain 3"/>
    <property type="match status" value="1"/>
</dbReference>
<dbReference type="RefSeq" id="WP_082350053.1">
    <property type="nucleotide sequence ID" value="NZ_CATZPC010000012.1"/>
</dbReference>